<comment type="caution">
    <text evidence="1">The sequence shown here is derived from an EMBL/GenBank/DDBJ whole genome shotgun (WGS) entry which is preliminary data.</text>
</comment>
<protein>
    <submittedName>
        <fullName evidence="1">Uncharacterized protein</fullName>
    </submittedName>
</protein>
<evidence type="ECO:0000313" key="1">
    <source>
        <dbReference type="EMBL" id="KAK7376335.1"/>
    </source>
</evidence>
<evidence type="ECO:0000313" key="2">
    <source>
        <dbReference type="Proteomes" id="UP001386955"/>
    </source>
</evidence>
<dbReference type="EMBL" id="JAYMYS010000028">
    <property type="protein sequence ID" value="KAK7376335.1"/>
    <property type="molecule type" value="Genomic_DNA"/>
</dbReference>
<sequence>MGFRFSTLDTGGQWPTPHGFRPHHTTFLIEESNRNLQPSLYEHFIPLRNSPFLRKSFRGHSRQYEE</sequence>
<keyword evidence="2" id="KW-1185">Reference proteome</keyword>
<organism evidence="1 2">
    <name type="scientific">Psophocarpus tetragonolobus</name>
    <name type="common">Winged bean</name>
    <name type="synonym">Dolichos tetragonolobus</name>
    <dbReference type="NCBI Taxonomy" id="3891"/>
    <lineage>
        <taxon>Eukaryota</taxon>
        <taxon>Viridiplantae</taxon>
        <taxon>Streptophyta</taxon>
        <taxon>Embryophyta</taxon>
        <taxon>Tracheophyta</taxon>
        <taxon>Spermatophyta</taxon>
        <taxon>Magnoliopsida</taxon>
        <taxon>eudicotyledons</taxon>
        <taxon>Gunneridae</taxon>
        <taxon>Pentapetalae</taxon>
        <taxon>rosids</taxon>
        <taxon>fabids</taxon>
        <taxon>Fabales</taxon>
        <taxon>Fabaceae</taxon>
        <taxon>Papilionoideae</taxon>
        <taxon>50 kb inversion clade</taxon>
        <taxon>NPAAA clade</taxon>
        <taxon>indigoferoid/millettioid clade</taxon>
        <taxon>Phaseoleae</taxon>
        <taxon>Psophocarpus</taxon>
    </lineage>
</organism>
<dbReference type="AlphaFoldDB" id="A0AAN9NNE0"/>
<accession>A0AAN9NNE0</accession>
<reference evidence="1 2" key="1">
    <citation type="submission" date="2024-01" db="EMBL/GenBank/DDBJ databases">
        <title>The genomes of 5 underutilized Papilionoideae crops provide insights into root nodulation and disease resistanc.</title>
        <authorList>
            <person name="Jiang F."/>
        </authorList>
    </citation>
    <scope>NUCLEOTIDE SEQUENCE [LARGE SCALE GENOMIC DNA]</scope>
    <source>
        <strain evidence="1">DUOXIRENSHENG_FW03</strain>
        <tissue evidence="1">Leaves</tissue>
    </source>
</reference>
<name>A0AAN9NNE0_PSOTE</name>
<dbReference type="Proteomes" id="UP001386955">
    <property type="component" value="Unassembled WGS sequence"/>
</dbReference>
<gene>
    <name evidence="1" type="ORF">VNO78_34801</name>
</gene>
<proteinExistence type="predicted"/>